<keyword evidence="7" id="KW-1185">Reference proteome</keyword>
<dbReference type="AlphaFoldDB" id="A0A370IB11"/>
<evidence type="ECO:0000313" key="6">
    <source>
        <dbReference type="EMBL" id="RDI67915.1"/>
    </source>
</evidence>
<dbReference type="InterPro" id="IPR011006">
    <property type="entry name" value="CheY-like_superfamily"/>
</dbReference>
<organism evidence="6 7">
    <name type="scientific">Nocardia pseudobrasiliensis</name>
    <dbReference type="NCBI Taxonomy" id="45979"/>
    <lineage>
        <taxon>Bacteria</taxon>
        <taxon>Bacillati</taxon>
        <taxon>Actinomycetota</taxon>
        <taxon>Actinomycetes</taxon>
        <taxon>Mycobacteriales</taxon>
        <taxon>Nocardiaceae</taxon>
        <taxon>Nocardia</taxon>
    </lineage>
</organism>
<dbReference type="GO" id="GO:0016301">
    <property type="term" value="F:kinase activity"/>
    <property type="evidence" value="ECO:0007669"/>
    <property type="project" value="UniProtKB-KW"/>
</dbReference>
<name>A0A370IB11_9NOCA</name>
<dbReference type="STRING" id="1210086.GCA_001613105_00892"/>
<evidence type="ECO:0000256" key="3">
    <source>
        <dbReference type="ARBA" id="ARBA00023015"/>
    </source>
</evidence>
<evidence type="ECO:0000256" key="4">
    <source>
        <dbReference type="ARBA" id="ARBA00023163"/>
    </source>
</evidence>
<dbReference type="InterPro" id="IPR003018">
    <property type="entry name" value="GAF"/>
</dbReference>
<dbReference type="SUPFAM" id="SSF55781">
    <property type="entry name" value="GAF domain-like"/>
    <property type="match status" value="1"/>
</dbReference>
<dbReference type="EMBL" id="QQBC01000002">
    <property type="protein sequence ID" value="RDI67915.1"/>
    <property type="molecule type" value="Genomic_DNA"/>
</dbReference>
<dbReference type="PIRSF" id="PIRSF036625">
    <property type="entry name" value="GAF_ANTAR"/>
    <property type="match status" value="1"/>
</dbReference>
<dbReference type="Pfam" id="PF03861">
    <property type="entry name" value="ANTAR"/>
    <property type="match status" value="1"/>
</dbReference>
<reference evidence="6 7" key="1">
    <citation type="submission" date="2018-07" db="EMBL/GenBank/DDBJ databases">
        <title>Genomic Encyclopedia of Type Strains, Phase IV (KMG-IV): sequencing the most valuable type-strain genomes for metagenomic binning, comparative biology and taxonomic classification.</title>
        <authorList>
            <person name="Goeker M."/>
        </authorList>
    </citation>
    <scope>NUCLEOTIDE SEQUENCE [LARGE SCALE GENOMIC DNA]</scope>
    <source>
        <strain evidence="6 7">DSM 44290</strain>
    </source>
</reference>
<keyword evidence="1" id="KW-0808">Transferase</keyword>
<evidence type="ECO:0000256" key="1">
    <source>
        <dbReference type="ARBA" id="ARBA00022679"/>
    </source>
</evidence>
<dbReference type="InterPro" id="IPR012074">
    <property type="entry name" value="GAF_ANTAR"/>
</dbReference>
<dbReference type="InterPro" id="IPR005561">
    <property type="entry name" value="ANTAR"/>
</dbReference>
<dbReference type="SMART" id="SM00065">
    <property type="entry name" value="GAF"/>
    <property type="match status" value="1"/>
</dbReference>
<dbReference type="SMART" id="SM01012">
    <property type="entry name" value="ANTAR"/>
    <property type="match status" value="1"/>
</dbReference>
<dbReference type="RefSeq" id="WP_067992230.1">
    <property type="nucleotide sequence ID" value="NZ_QQBC01000002.1"/>
</dbReference>
<dbReference type="GO" id="GO:0003723">
    <property type="term" value="F:RNA binding"/>
    <property type="evidence" value="ECO:0007669"/>
    <property type="project" value="InterPro"/>
</dbReference>
<dbReference type="Gene3D" id="1.10.10.10">
    <property type="entry name" value="Winged helix-like DNA-binding domain superfamily/Winged helix DNA-binding domain"/>
    <property type="match status" value="1"/>
</dbReference>
<dbReference type="InterPro" id="IPR036388">
    <property type="entry name" value="WH-like_DNA-bd_sf"/>
</dbReference>
<dbReference type="Proteomes" id="UP000254869">
    <property type="component" value="Unassembled WGS sequence"/>
</dbReference>
<feature type="domain" description="ANTAR" evidence="5">
    <location>
        <begin position="168"/>
        <end position="229"/>
    </location>
</feature>
<gene>
    <name evidence="6" type="ORF">DFR76_102316</name>
</gene>
<dbReference type="Pfam" id="PF13185">
    <property type="entry name" value="GAF_2"/>
    <property type="match status" value="1"/>
</dbReference>
<evidence type="ECO:0000256" key="2">
    <source>
        <dbReference type="ARBA" id="ARBA00022777"/>
    </source>
</evidence>
<keyword evidence="3" id="KW-0805">Transcription regulation</keyword>
<dbReference type="SUPFAM" id="SSF52172">
    <property type="entry name" value="CheY-like"/>
    <property type="match status" value="1"/>
</dbReference>
<sequence length="238" mass="25773">MTSNGPTEFTTTSDLAARLGDLARHLQEQVNVEDTLQSIVESAVHTVPGAAYAGLSVVQARRAMSTPFASAELVREVDRAQIEFGQGPCVDALYEKHTVSMPNTACEQRWPRFAARAAQLGIGSMLSFQLWVADNDLGALNLYSHAAEAFTPDSERVGLLFATHAAVAMADAQQLAQLSQAIDTRDMIGQAKGILMERHRLTSDQAFTLLVRASQHTNIKLADIAEYLTKTGEFPASL</sequence>
<comment type="caution">
    <text evidence="6">The sequence shown here is derived from an EMBL/GenBank/DDBJ whole genome shotgun (WGS) entry which is preliminary data.</text>
</comment>
<dbReference type="InterPro" id="IPR029016">
    <property type="entry name" value="GAF-like_dom_sf"/>
</dbReference>
<dbReference type="PROSITE" id="PS50921">
    <property type="entry name" value="ANTAR"/>
    <property type="match status" value="1"/>
</dbReference>
<accession>A0A370IB11</accession>
<protein>
    <submittedName>
        <fullName evidence="6">GAF domain-containing protein</fullName>
    </submittedName>
</protein>
<keyword evidence="2" id="KW-0418">Kinase</keyword>
<proteinExistence type="predicted"/>
<dbReference type="Gene3D" id="3.30.450.40">
    <property type="match status" value="1"/>
</dbReference>
<evidence type="ECO:0000313" key="7">
    <source>
        <dbReference type="Proteomes" id="UP000254869"/>
    </source>
</evidence>
<keyword evidence="4" id="KW-0804">Transcription</keyword>
<evidence type="ECO:0000259" key="5">
    <source>
        <dbReference type="PROSITE" id="PS50921"/>
    </source>
</evidence>